<feature type="chain" id="PRO_5046648789" description="CBM-cenC domain-containing protein" evidence="1">
    <location>
        <begin position="29"/>
        <end position="173"/>
    </location>
</feature>
<feature type="signal peptide" evidence="1">
    <location>
        <begin position="1"/>
        <end position="28"/>
    </location>
</feature>
<evidence type="ECO:0000313" key="2">
    <source>
        <dbReference type="EMBL" id="GAA1664726.1"/>
    </source>
</evidence>
<accession>A0ABP4S2H3</accession>
<sequence>MFSSPVRLAGAALLAFAALAAGPSPASAATGTSTEGETLVAGATLFQATAQVQSGATWSGDKQLLMKVTSGQTQGMVSNTVALPSDQAASYHVTALLTTGPNYGVVELQFGGHGGNYFDAYSAKVAVKTVEFTNVVIFPSGSATTLSLYVGSKNAASSGYSAGLDKVTLDLTS</sequence>
<organism evidence="2 3">
    <name type="scientific">Fodinicola feengrottensis</name>
    <dbReference type="NCBI Taxonomy" id="435914"/>
    <lineage>
        <taxon>Bacteria</taxon>
        <taxon>Bacillati</taxon>
        <taxon>Actinomycetota</taxon>
        <taxon>Actinomycetes</taxon>
        <taxon>Mycobacteriales</taxon>
        <taxon>Fodinicola</taxon>
    </lineage>
</organism>
<gene>
    <name evidence="2" type="ORF">GCM10009765_12890</name>
</gene>
<evidence type="ECO:0000313" key="3">
    <source>
        <dbReference type="Proteomes" id="UP001500618"/>
    </source>
</evidence>
<evidence type="ECO:0008006" key="4">
    <source>
        <dbReference type="Google" id="ProtNLM"/>
    </source>
</evidence>
<dbReference type="EMBL" id="BAAANY010000005">
    <property type="protein sequence ID" value="GAA1664726.1"/>
    <property type="molecule type" value="Genomic_DNA"/>
</dbReference>
<keyword evidence="3" id="KW-1185">Reference proteome</keyword>
<comment type="caution">
    <text evidence="2">The sequence shown here is derived from an EMBL/GenBank/DDBJ whole genome shotgun (WGS) entry which is preliminary data.</text>
</comment>
<dbReference type="Proteomes" id="UP001500618">
    <property type="component" value="Unassembled WGS sequence"/>
</dbReference>
<reference evidence="3" key="1">
    <citation type="journal article" date="2019" name="Int. J. Syst. Evol. Microbiol.">
        <title>The Global Catalogue of Microorganisms (GCM) 10K type strain sequencing project: providing services to taxonomists for standard genome sequencing and annotation.</title>
        <authorList>
            <consortium name="The Broad Institute Genomics Platform"/>
            <consortium name="The Broad Institute Genome Sequencing Center for Infectious Disease"/>
            <person name="Wu L."/>
            <person name="Ma J."/>
        </authorList>
    </citation>
    <scope>NUCLEOTIDE SEQUENCE [LARGE SCALE GENOMIC DNA]</scope>
    <source>
        <strain evidence="3">JCM 14718</strain>
    </source>
</reference>
<proteinExistence type="predicted"/>
<name>A0ABP4S2H3_9ACTN</name>
<dbReference type="RefSeq" id="WP_344308027.1">
    <property type="nucleotide sequence ID" value="NZ_BAAANY010000005.1"/>
</dbReference>
<keyword evidence="1" id="KW-0732">Signal</keyword>
<evidence type="ECO:0000256" key="1">
    <source>
        <dbReference type="SAM" id="SignalP"/>
    </source>
</evidence>
<protein>
    <recommendedName>
        <fullName evidence="4">CBM-cenC domain-containing protein</fullName>
    </recommendedName>
</protein>